<dbReference type="EMBL" id="BSPD01000021">
    <property type="protein sequence ID" value="GLS25127.1"/>
    <property type="molecule type" value="Genomic_DNA"/>
</dbReference>
<evidence type="ECO:0000313" key="8">
    <source>
        <dbReference type="EMBL" id="GLS25127.1"/>
    </source>
</evidence>
<dbReference type="GO" id="GO:0020037">
    <property type="term" value="F:heme binding"/>
    <property type="evidence" value="ECO:0007669"/>
    <property type="project" value="InterPro"/>
</dbReference>
<keyword evidence="3" id="KW-0479">Metal-binding</keyword>
<proteinExistence type="predicted"/>
<feature type="transmembrane region" description="Helical" evidence="6">
    <location>
        <begin position="64"/>
        <end position="87"/>
    </location>
</feature>
<evidence type="ECO:0000313" key="9">
    <source>
        <dbReference type="Proteomes" id="UP001156870"/>
    </source>
</evidence>
<keyword evidence="2" id="KW-0349">Heme</keyword>
<protein>
    <recommendedName>
        <fullName evidence="7">Cytochrome c-552/DMSO reductase-like haem-binding domain-containing protein</fullName>
    </recommendedName>
</protein>
<evidence type="ECO:0000256" key="5">
    <source>
        <dbReference type="ARBA" id="ARBA00023004"/>
    </source>
</evidence>
<dbReference type="CDD" id="cd09625">
    <property type="entry name" value="DOMON_like_cytochrome"/>
    <property type="match status" value="1"/>
</dbReference>
<evidence type="ECO:0000256" key="2">
    <source>
        <dbReference type="ARBA" id="ARBA00022617"/>
    </source>
</evidence>
<keyword evidence="6" id="KW-0812">Transmembrane</keyword>
<dbReference type="GO" id="GO:0046872">
    <property type="term" value="F:metal ion binding"/>
    <property type="evidence" value="ECO:0007669"/>
    <property type="project" value="UniProtKB-KW"/>
</dbReference>
<gene>
    <name evidence="8" type="ORF">GCM10007877_08410</name>
</gene>
<name>A0AA37T558_9GAMM</name>
<feature type="transmembrane region" description="Helical" evidence="6">
    <location>
        <begin position="23"/>
        <end position="44"/>
    </location>
</feature>
<evidence type="ECO:0000256" key="6">
    <source>
        <dbReference type="SAM" id="Phobius"/>
    </source>
</evidence>
<keyword evidence="9" id="KW-1185">Reference proteome</keyword>
<keyword evidence="1" id="KW-0813">Transport</keyword>
<keyword evidence="5" id="KW-0408">Iron</keyword>
<accession>A0AA37T558</accession>
<dbReference type="InterPro" id="IPR019020">
    <property type="entry name" value="Cyt-c552/DMSO_Rdtase_haem-bd"/>
</dbReference>
<reference evidence="8 9" key="1">
    <citation type="journal article" date="2014" name="Int. J. Syst. Evol. Microbiol.">
        <title>Complete genome sequence of Corynebacterium casei LMG S-19264T (=DSM 44701T), isolated from a smear-ripened cheese.</title>
        <authorList>
            <consortium name="US DOE Joint Genome Institute (JGI-PGF)"/>
            <person name="Walter F."/>
            <person name="Albersmeier A."/>
            <person name="Kalinowski J."/>
            <person name="Ruckert C."/>
        </authorList>
    </citation>
    <scope>NUCLEOTIDE SEQUENCE [LARGE SCALE GENOMIC DNA]</scope>
    <source>
        <strain evidence="8 9">NBRC 110095</strain>
    </source>
</reference>
<evidence type="ECO:0000256" key="3">
    <source>
        <dbReference type="ARBA" id="ARBA00022723"/>
    </source>
</evidence>
<keyword evidence="6" id="KW-0472">Membrane</keyword>
<dbReference type="Gene3D" id="2.60.40.1190">
    <property type="match status" value="1"/>
</dbReference>
<evidence type="ECO:0000256" key="1">
    <source>
        <dbReference type="ARBA" id="ARBA00022448"/>
    </source>
</evidence>
<evidence type="ECO:0000259" key="7">
    <source>
        <dbReference type="SMART" id="SM00887"/>
    </source>
</evidence>
<keyword evidence="6" id="KW-1133">Transmembrane helix</keyword>
<dbReference type="Pfam" id="PF09459">
    <property type="entry name" value="EB_dh"/>
    <property type="match status" value="1"/>
</dbReference>
<evidence type="ECO:0000256" key="4">
    <source>
        <dbReference type="ARBA" id="ARBA00022982"/>
    </source>
</evidence>
<sequence>MLSGVALLGNASGAFVAHWVHTLHFIFAGAVLFYAMVHVSDYTLTGGRRIWLWTVTSAFKRPVIGGLVLFCFAGVSLLVFRGVYWSYPELRVHRIPLESPVRVDGMANEPEWAEASSVSLITFGGENFSWGAQSVLANGTTRVTTKAMHNGEEAFFFIQWQDPTQSLLHLPLLKTEKGWEVQQRGFHRFHEQHYYEDKFAVLLDERCKLAAGGTAHLGPQPLKDKPSNWHGRGYHYVQPDVQSGKQSDMHLGSEGENKGPIVDMWHWKAVRTNHMMLADDNYFGPPDQARPGARRYTAGYGTDGKDSGAYVMNWQWYRPDIIVPKRLPVREDALSQQQLAEFQYRYQQRIQGLQPAVSQESEPWMVNWFSYVPYDQDDDHYPIGTVLPSVLYRSNQFEGDRADVRAHGIWKDGVWSLELSRRLETGSSTDIALQDGVCMWVAAFDQSQIGHTRHATPLRLRFP</sequence>
<keyword evidence="4" id="KW-0249">Electron transport</keyword>
<dbReference type="Proteomes" id="UP001156870">
    <property type="component" value="Unassembled WGS sequence"/>
</dbReference>
<dbReference type="SMART" id="SM00887">
    <property type="entry name" value="EB_dh"/>
    <property type="match status" value="1"/>
</dbReference>
<dbReference type="AlphaFoldDB" id="A0AA37T558"/>
<comment type="caution">
    <text evidence="8">The sequence shown here is derived from an EMBL/GenBank/DDBJ whole genome shotgun (WGS) entry which is preliminary data.</text>
</comment>
<organism evidence="8 9">
    <name type="scientific">Marinibactrum halimedae</name>
    <dbReference type="NCBI Taxonomy" id="1444977"/>
    <lineage>
        <taxon>Bacteria</taxon>
        <taxon>Pseudomonadati</taxon>
        <taxon>Pseudomonadota</taxon>
        <taxon>Gammaproteobacteria</taxon>
        <taxon>Cellvibrionales</taxon>
        <taxon>Cellvibrionaceae</taxon>
        <taxon>Marinibactrum</taxon>
    </lineage>
</organism>
<feature type="domain" description="Cytochrome c-552/DMSO reductase-like haem-binding" evidence="7">
    <location>
        <begin position="109"/>
        <end position="456"/>
    </location>
</feature>